<accession>A0A7K4HLP1</accession>
<dbReference type="Proteomes" id="UP000570823">
    <property type="component" value="Unassembled WGS sequence"/>
</dbReference>
<protein>
    <recommendedName>
        <fullName evidence="2">formylmethanofuran dehydrogenase</fullName>
        <ecNumber evidence="2">1.2.7.12</ecNumber>
    </recommendedName>
</protein>
<dbReference type="AlphaFoldDB" id="A0A7K4HLP1"/>
<comment type="pathway">
    <text evidence="1">One-carbon metabolism; methanogenesis from CO(2); 5,10-methenyl-5,6,7,8-tetrahydromethanopterin from CO(2): step 1/3.</text>
</comment>
<organism evidence="4 5">
    <name type="scientific">Methanofollis tationis</name>
    <dbReference type="NCBI Taxonomy" id="81417"/>
    <lineage>
        <taxon>Archaea</taxon>
        <taxon>Methanobacteriati</taxon>
        <taxon>Methanobacteriota</taxon>
        <taxon>Stenosarchaea group</taxon>
        <taxon>Methanomicrobia</taxon>
        <taxon>Methanomicrobiales</taxon>
        <taxon>Methanomicrobiaceae</taxon>
        <taxon>Methanofollis</taxon>
    </lineage>
</organism>
<evidence type="ECO:0000313" key="5">
    <source>
        <dbReference type="Proteomes" id="UP000570823"/>
    </source>
</evidence>
<reference evidence="4 5" key="1">
    <citation type="submission" date="2020-06" db="EMBL/GenBank/DDBJ databases">
        <title>Methanofollis fontis sp. nov., a methanogen isolated from marine sediments near a cold seep at Four-Way Closure Ridge offshore southwestern Taiwan.</title>
        <authorList>
            <person name="Chen S.-C."/>
            <person name="Teng N.-H."/>
            <person name="Lin Y.-S."/>
            <person name="Lai M.-C."/>
            <person name="Chen H.-H."/>
            <person name="Wang C.-C."/>
        </authorList>
    </citation>
    <scope>NUCLEOTIDE SEQUENCE [LARGE SCALE GENOMIC DNA]</scope>
    <source>
        <strain evidence="4 5">DSM 2702</strain>
    </source>
</reference>
<keyword evidence="5" id="KW-1185">Reference proteome</keyword>
<dbReference type="OrthoDB" id="106216at2157"/>
<dbReference type="Gene3D" id="2.160.20.60">
    <property type="entry name" value="Glutamate synthase, alpha subunit, C-terminal domain"/>
    <property type="match status" value="2"/>
</dbReference>
<evidence type="ECO:0000256" key="3">
    <source>
        <dbReference type="ARBA" id="ARBA00048228"/>
    </source>
</evidence>
<evidence type="ECO:0000256" key="2">
    <source>
        <dbReference type="ARBA" id="ARBA00012692"/>
    </source>
</evidence>
<dbReference type="PANTHER" id="PTHR39673">
    <property type="entry name" value="TUNGSTEN FORMYLMETHANOFURAN DEHYDROGENASE, SUBUNIT C (FWDC)"/>
    <property type="match status" value="1"/>
</dbReference>
<dbReference type="NCBIfam" id="TIGR03122">
    <property type="entry name" value="one_C_dehyd_C"/>
    <property type="match status" value="1"/>
</dbReference>
<name>A0A7K4HLP1_9EURY</name>
<comment type="caution">
    <text evidence="4">The sequence shown here is derived from an EMBL/GenBank/DDBJ whole genome shotgun (WGS) entry which is preliminary data.</text>
</comment>
<evidence type="ECO:0000256" key="1">
    <source>
        <dbReference type="ARBA" id="ARBA00004830"/>
    </source>
</evidence>
<dbReference type="UniPathway" id="UPA00640">
    <property type="reaction ID" value="UER00692"/>
</dbReference>
<dbReference type="InterPro" id="IPR017550">
    <property type="entry name" value="Formylmethanofuran_DH_suC"/>
</dbReference>
<dbReference type="InterPro" id="IPR036485">
    <property type="entry name" value="Glu_synth_asu_C_sf"/>
</dbReference>
<evidence type="ECO:0000313" key="4">
    <source>
        <dbReference type="EMBL" id="NVO66173.1"/>
    </source>
</evidence>
<dbReference type="GO" id="GO:0046914">
    <property type="term" value="F:transition metal ion binding"/>
    <property type="evidence" value="ECO:0007669"/>
    <property type="project" value="InterPro"/>
</dbReference>
<proteinExistence type="predicted"/>
<dbReference type="EC" id="1.2.7.12" evidence="2"/>
<dbReference type="EMBL" id="JABXWR010000001">
    <property type="protein sequence ID" value="NVO66173.1"/>
    <property type="molecule type" value="Genomic_DNA"/>
</dbReference>
<dbReference type="GO" id="GO:0019386">
    <property type="term" value="P:methanogenesis, from carbon dioxide"/>
    <property type="evidence" value="ECO:0007669"/>
    <property type="project" value="UniProtKB-UniPathway"/>
</dbReference>
<comment type="catalytic activity">
    <reaction evidence="3">
        <text>N-formylmethanofuran + 2 oxidized [2Fe-2S]-[ferredoxin] + H2O = methanofuran + 2 reduced [2Fe-2S]-[ferredoxin] + CO2 + H(+)</text>
        <dbReference type="Rhea" id="RHEA:19841"/>
        <dbReference type="Rhea" id="RHEA-COMP:10000"/>
        <dbReference type="Rhea" id="RHEA-COMP:10001"/>
        <dbReference type="ChEBI" id="CHEBI:15377"/>
        <dbReference type="ChEBI" id="CHEBI:15378"/>
        <dbReference type="ChEBI" id="CHEBI:16526"/>
        <dbReference type="ChEBI" id="CHEBI:33737"/>
        <dbReference type="ChEBI" id="CHEBI:33738"/>
        <dbReference type="ChEBI" id="CHEBI:57727"/>
        <dbReference type="ChEBI" id="CHEBI:58151"/>
        <dbReference type="EC" id="1.2.7.12"/>
    </reaction>
</comment>
<sequence length="256" mass="27205">MRIILTMRPRKNPFIPVEAEGIVPSILMNGAEITVWEGNRERRLDEVFEVAVEGEAATVEEVEVVLRGDTSRLKRIGEYMDGGRITVEGDIGMHCGNFMKAGTIEVMGNAAGWFARELCGGTVVCRGDAGHYCASGYRGEKKGMTGGRVEVFGNTGDFAAEHLAGGEVVIHGNCGDMPGVEMHGGTLSIGGDCTRPCGNMTGGTCTVLGCAYGMIPTFQAKGETNGPDGKNISAFTGDIANRGKGSLLVRRYQYLK</sequence>
<dbReference type="RefSeq" id="WP_176787872.1">
    <property type="nucleotide sequence ID" value="NZ_JABXWR010000001.1"/>
</dbReference>
<dbReference type="GO" id="GO:0018493">
    <property type="term" value="F:formylmethanofuran dehydrogenase activity"/>
    <property type="evidence" value="ECO:0007669"/>
    <property type="project" value="UniProtKB-EC"/>
</dbReference>
<dbReference type="PANTHER" id="PTHR39673:SF5">
    <property type="entry name" value="TUNGSTEN-CONTAINING FORMYLMETHANOFURAN DEHYDROGENASE 2 SUBUNIT C"/>
    <property type="match status" value="1"/>
</dbReference>
<gene>
    <name evidence="4" type="ORF">HWN36_02335</name>
</gene>
<dbReference type="SUPFAM" id="SSF69336">
    <property type="entry name" value="Alpha subunit of glutamate synthase, C-terminal domain"/>
    <property type="match status" value="1"/>
</dbReference>